<dbReference type="InterPro" id="IPR014818">
    <property type="entry name" value="Phage/plasmid_primase_P4_C"/>
</dbReference>
<dbReference type="NCBIfam" id="TIGR01613">
    <property type="entry name" value="primase_Cterm"/>
    <property type="match status" value="1"/>
</dbReference>
<dbReference type="InterPro" id="IPR014015">
    <property type="entry name" value="Helicase_SF3_DNA-vir"/>
</dbReference>
<keyword evidence="1" id="KW-0547">Nucleotide-binding</keyword>
<evidence type="ECO:0000256" key="1">
    <source>
        <dbReference type="ARBA" id="ARBA00022741"/>
    </source>
</evidence>
<dbReference type="Pfam" id="PF19263">
    <property type="entry name" value="DUF5906"/>
    <property type="match status" value="1"/>
</dbReference>
<evidence type="ECO:0000259" key="4">
    <source>
        <dbReference type="PROSITE" id="PS51206"/>
    </source>
</evidence>
<dbReference type="GO" id="GO:0005524">
    <property type="term" value="F:ATP binding"/>
    <property type="evidence" value="ECO:0007669"/>
    <property type="project" value="UniProtKB-KW"/>
</dbReference>
<dbReference type="Gene3D" id="3.40.50.300">
    <property type="entry name" value="P-loop containing nucleotide triphosphate hydrolases"/>
    <property type="match status" value="1"/>
</dbReference>
<sequence length="910" mass="107602">MSNQSVTLDEYLKRSHIEKGETYTHTRIGDKENKISGGLYNIKDKKVFLEKYFQHVFVDGKKEYLTEKQRIEDAPLVIDIDMRYSVEIKERQHTKDHIIDLIDIYTKAIYKLFNVPDNFKIEVFVMEKSTVNIMDNKTKDGIHIIFGILMHKAAQIMLREIILPELKDVWDDLPLTNDIDELVDDGVTRGTVNWQMYGSRKPNHKAYLIKYFYNVKWIEEKHDWNIIEMDVDKFDIKNNLYKLSVQCSSFPKLDLNEKYSDDFNKILKNMDKKKKKSTKIIVKEYNNINYKDINSSTQLDELIENLFSGFEQSPSDYELKETHDFTMILPKQYWDVGSYNKWIRVGWALKNTNVKLLPTWLKFSSQSKEFEWSNIGELIELWENFDYDNPDGLTSRSIMFWAKNDNLKEYIKVRETTVSYFMDLTVTHATEWDFAQVLYQMCKDEFVCVSIKNNIWYEYIKHRWYEIDSGNTLRLIISKKMHDMYMKKTTDAINALQKIDQTDDNYDTLKKRSNKLADICILLKKTNWKNNIMREAKELFYDKNFLNYLDNNPYLLCFNNYVVDFKNKIYRTGQPDDYISKSTNIDYIPFEEIKDDIIEEIYDFMKQLFPNDDLRKYMWEHLASTLIGNNDNQTFNIYTGSGRNGKSKLVDLMSKVLGDYKATVPITLVTQKRNNIGSTSSEIVQLMGVRYAVMQEPCKGEKINEGIMKEITGGDPIQGRALFKEAVTFIPQFKLVVCTNTLFDIKSNDDGTWRRIRVCDFMSKFLEDPYGDEEKFPKEDYPYQYAIDKKIDEKFTQWAPVLASILVKMAYTTCGTVNDCSIVMGSSDQYREGQDYLTEFCKEKIKQVKGGKIKKTELWEVFKQWYTNNYGKGLPKAREVNDFMDKRYGKYNTKWNNVMINYDDDDDDED</sequence>
<keyword evidence="2" id="KW-0378">Hydrolase</keyword>
<reference evidence="5" key="1">
    <citation type="journal article" date="2020" name="Nature">
        <title>Giant virus diversity and host interactions through global metagenomics.</title>
        <authorList>
            <person name="Schulz F."/>
            <person name="Roux S."/>
            <person name="Paez-Espino D."/>
            <person name="Jungbluth S."/>
            <person name="Walsh D.A."/>
            <person name="Denef V.J."/>
            <person name="McMahon K.D."/>
            <person name="Konstantinidis K.T."/>
            <person name="Eloe-Fadrosh E.A."/>
            <person name="Kyrpides N.C."/>
            <person name="Woyke T."/>
        </authorList>
    </citation>
    <scope>NUCLEOTIDE SEQUENCE</scope>
    <source>
        <strain evidence="5">GVMAG-S-ERX556022-25</strain>
    </source>
</reference>
<dbReference type="InterPro" id="IPR045455">
    <property type="entry name" value="NrS-1_pol-like_helicase"/>
</dbReference>
<evidence type="ECO:0000256" key="3">
    <source>
        <dbReference type="ARBA" id="ARBA00022840"/>
    </source>
</evidence>
<dbReference type="GO" id="GO:0016817">
    <property type="term" value="F:hydrolase activity, acting on acid anhydrides"/>
    <property type="evidence" value="ECO:0007669"/>
    <property type="project" value="InterPro"/>
</dbReference>
<dbReference type="PROSITE" id="PS51206">
    <property type="entry name" value="SF3_HELICASE_1"/>
    <property type="match status" value="1"/>
</dbReference>
<dbReference type="Pfam" id="PF08707">
    <property type="entry name" value="PriCT_2"/>
    <property type="match status" value="1"/>
</dbReference>
<keyword evidence="3" id="KW-0067">ATP-binding</keyword>
<dbReference type="InterPro" id="IPR051620">
    <property type="entry name" value="ORF904-like_C"/>
</dbReference>
<dbReference type="InterPro" id="IPR056443">
    <property type="entry name" value="AEP_C962R"/>
</dbReference>
<dbReference type="PANTHER" id="PTHR35372">
    <property type="entry name" value="ATP BINDING PROTEIN-RELATED"/>
    <property type="match status" value="1"/>
</dbReference>
<dbReference type="EMBL" id="MN738809">
    <property type="protein sequence ID" value="QHS84576.1"/>
    <property type="molecule type" value="Genomic_DNA"/>
</dbReference>
<evidence type="ECO:0000256" key="2">
    <source>
        <dbReference type="ARBA" id="ARBA00022801"/>
    </source>
</evidence>
<proteinExistence type="predicted"/>
<dbReference type="InterPro" id="IPR014819">
    <property type="entry name" value="PriCT_2"/>
</dbReference>
<dbReference type="PANTHER" id="PTHR35372:SF2">
    <property type="entry name" value="SF3 HELICASE DOMAIN-CONTAINING PROTEIN"/>
    <property type="match status" value="1"/>
</dbReference>
<dbReference type="Pfam" id="PF08706">
    <property type="entry name" value="D5_N"/>
    <property type="match status" value="1"/>
</dbReference>
<feature type="domain" description="SF3 helicase" evidence="4">
    <location>
        <begin position="613"/>
        <end position="774"/>
    </location>
</feature>
<dbReference type="Pfam" id="PF23162">
    <property type="entry name" value="AEP_C962R"/>
    <property type="match status" value="1"/>
</dbReference>
<name>A0A6C0AYG7_9ZZZZ</name>
<evidence type="ECO:0000313" key="5">
    <source>
        <dbReference type="EMBL" id="QHS84576.1"/>
    </source>
</evidence>
<accession>A0A6C0AYG7</accession>
<dbReference type="InterPro" id="IPR027417">
    <property type="entry name" value="P-loop_NTPase"/>
</dbReference>
<dbReference type="AlphaFoldDB" id="A0A6C0AYG7"/>
<protein>
    <recommendedName>
        <fullName evidence="4">SF3 helicase domain-containing protein</fullName>
    </recommendedName>
</protein>
<dbReference type="InterPro" id="IPR006500">
    <property type="entry name" value="Helicase_put_C_phage/plasmid"/>
</dbReference>
<organism evidence="5">
    <name type="scientific">viral metagenome</name>
    <dbReference type="NCBI Taxonomy" id="1070528"/>
    <lineage>
        <taxon>unclassified sequences</taxon>
        <taxon>metagenomes</taxon>
        <taxon>organismal metagenomes</taxon>
    </lineage>
</organism>